<dbReference type="InterPro" id="IPR003661">
    <property type="entry name" value="HisK_dim/P_dom"/>
</dbReference>
<evidence type="ECO:0000259" key="17">
    <source>
        <dbReference type="PROSITE" id="PS50113"/>
    </source>
</evidence>
<dbReference type="PANTHER" id="PTHR45339:SF1">
    <property type="entry name" value="HYBRID SIGNAL TRANSDUCTION HISTIDINE KINASE J"/>
    <property type="match status" value="1"/>
</dbReference>
<dbReference type="PRINTS" id="PR00344">
    <property type="entry name" value="BCTRLSENSOR"/>
</dbReference>
<evidence type="ECO:0000256" key="3">
    <source>
        <dbReference type="ARBA" id="ARBA00012438"/>
    </source>
</evidence>
<evidence type="ECO:0000256" key="2">
    <source>
        <dbReference type="ARBA" id="ARBA00004370"/>
    </source>
</evidence>
<evidence type="ECO:0000256" key="10">
    <source>
        <dbReference type="ARBA" id="ARBA00022989"/>
    </source>
</evidence>
<evidence type="ECO:0000256" key="11">
    <source>
        <dbReference type="ARBA" id="ARBA00023012"/>
    </source>
</evidence>
<keyword evidence="10" id="KW-1133">Transmembrane helix</keyword>
<dbReference type="Gene3D" id="3.30.450.20">
    <property type="entry name" value="PAS domain"/>
    <property type="match status" value="1"/>
</dbReference>
<dbReference type="NCBIfam" id="TIGR00229">
    <property type="entry name" value="sensory_box"/>
    <property type="match status" value="1"/>
</dbReference>
<comment type="subcellular location">
    <subcellularLocation>
        <location evidence="2">Membrane</location>
    </subcellularLocation>
</comment>
<dbReference type="AlphaFoldDB" id="A0A0L0HTF6"/>
<dbReference type="Pfam" id="PF08447">
    <property type="entry name" value="PAS_3"/>
    <property type="match status" value="1"/>
</dbReference>
<dbReference type="GO" id="GO:0016020">
    <property type="term" value="C:membrane"/>
    <property type="evidence" value="ECO:0007669"/>
    <property type="project" value="UniProtKB-SubCell"/>
</dbReference>
<dbReference type="InterPro" id="IPR011006">
    <property type="entry name" value="CheY-like_superfamily"/>
</dbReference>
<dbReference type="OMA" id="RSTICAM"/>
<dbReference type="FunFam" id="3.30.565.10:FF:000010">
    <property type="entry name" value="Sensor histidine kinase RcsC"/>
    <property type="match status" value="1"/>
</dbReference>
<dbReference type="GO" id="GO:0000155">
    <property type="term" value="F:phosphorelay sensor kinase activity"/>
    <property type="evidence" value="ECO:0007669"/>
    <property type="project" value="InterPro"/>
</dbReference>
<dbReference type="EMBL" id="KQ257450">
    <property type="protein sequence ID" value="KND04616.1"/>
    <property type="molecule type" value="Genomic_DNA"/>
</dbReference>
<dbReference type="STRING" id="645134.A0A0L0HTF6"/>
<dbReference type="InterPro" id="IPR004358">
    <property type="entry name" value="Sig_transdc_His_kin-like_C"/>
</dbReference>
<proteinExistence type="predicted"/>
<dbReference type="PROSITE" id="PS50113">
    <property type="entry name" value="PAC"/>
    <property type="match status" value="1"/>
</dbReference>
<dbReference type="InterPro" id="IPR000700">
    <property type="entry name" value="PAS-assoc_C"/>
</dbReference>
<evidence type="ECO:0000256" key="4">
    <source>
        <dbReference type="ARBA" id="ARBA00022553"/>
    </source>
</evidence>
<dbReference type="eggNOG" id="KOG0519">
    <property type="taxonomic scope" value="Eukaryota"/>
</dbReference>
<dbReference type="Pfam" id="PF00072">
    <property type="entry name" value="Response_reg"/>
    <property type="match status" value="1"/>
</dbReference>
<dbReference type="Pfam" id="PF00512">
    <property type="entry name" value="HisKA"/>
    <property type="match status" value="1"/>
</dbReference>
<evidence type="ECO:0000256" key="12">
    <source>
        <dbReference type="ARBA" id="ARBA00023136"/>
    </source>
</evidence>
<evidence type="ECO:0000256" key="7">
    <source>
        <dbReference type="ARBA" id="ARBA00022741"/>
    </source>
</evidence>
<evidence type="ECO:0000256" key="13">
    <source>
        <dbReference type="PROSITE-ProRule" id="PRU00169"/>
    </source>
</evidence>
<dbReference type="SMART" id="SM00448">
    <property type="entry name" value="REC"/>
    <property type="match status" value="1"/>
</dbReference>
<dbReference type="InterPro" id="IPR036097">
    <property type="entry name" value="HisK_dim/P_sf"/>
</dbReference>
<sequence>MLSGSDSRLLQISVLIWPLQYLLGSWDRALLVVCAICLLLESQKRSRAERLVQDLRDVEKLHRIIVDECPVWMGISAILETVKCEAYPHKPSPGCGCHFDMMHLHLNKRGMKHYGATHESEIFQKSMVKDYNRRQEDVDLVALAFKKSKDTGQTVEFEMHLEVHLTADGNWTSNAEPGTRSSIRHIVFTASYVGHQDGTERYLYICRDISEEREYIDSLKASEARTGLILSTTDDGIYEIYSNQIINPLSLRMYEQLGYTKEEFCRLVGTVPEFMKLLHPDDVSLAEETLREVFDGRLEKVRLEMRVQCKSGDYRWLLSRGRAVKFDEHGLPTSLIGSMTNIHERKTAELTLVERNRQLDSALQQAAAAAQSKAEFLANISHEIRTPLNGIIGLGSILWETPLTHDQKDLLKSIRDCADGLLLIVNDVLDFSKIDANKMALENRPFDLLGCIDNAIYLLNLRASEKGIGLYSRVRVGTPRFLWGDGNRLRQVLMNIIGNAVKFTNHGEVVVNIDYDHLDSSRFLVHFRIKDTGIGIPDDRRHLLFKPFSQIDNSTSRKYGGTGLGLAISQRLVQMMDPNYGKLTVESREGHGSTFCFSLEMRVCSSEESANITKEEVKVQREAARLAEKFPMSILMAEDNPVNQKLCLRMLQRLGYTADIAGNGQEAVDACKKKKYDLILMDMQMPTMSGVEATRLIRSDPDIHQPTIYALTANARDTDKDLCIRAGMDGHISKPFKAETLIEMMELCGKEVLRRQTLGL</sequence>
<dbReference type="Gene3D" id="3.40.50.2300">
    <property type="match status" value="1"/>
</dbReference>
<dbReference type="FunFam" id="1.10.287.130:FF:000004">
    <property type="entry name" value="Ethylene receptor 1"/>
    <property type="match status" value="1"/>
</dbReference>
<evidence type="ECO:0000313" key="18">
    <source>
        <dbReference type="EMBL" id="KND04616.1"/>
    </source>
</evidence>
<evidence type="ECO:0000259" key="15">
    <source>
        <dbReference type="PROSITE" id="PS50110"/>
    </source>
</evidence>
<dbReference type="CDD" id="cd00082">
    <property type="entry name" value="HisKA"/>
    <property type="match status" value="1"/>
</dbReference>
<dbReference type="Gene3D" id="1.10.287.130">
    <property type="match status" value="1"/>
</dbReference>
<feature type="domain" description="PAS" evidence="16">
    <location>
        <begin position="222"/>
        <end position="297"/>
    </location>
</feature>
<dbReference type="SUPFAM" id="SSF47384">
    <property type="entry name" value="Homodimeric domain of signal transducing histidine kinase"/>
    <property type="match status" value="1"/>
</dbReference>
<feature type="domain" description="Histidine kinase" evidence="14">
    <location>
        <begin position="379"/>
        <end position="603"/>
    </location>
</feature>
<keyword evidence="4 13" id="KW-0597">Phosphoprotein</keyword>
<keyword evidence="19" id="KW-1185">Reference proteome</keyword>
<evidence type="ECO:0000256" key="5">
    <source>
        <dbReference type="ARBA" id="ARBA00022679"/>
    </source>
</evidence>
<accession>A0A0L0HTF6</accession>
<evidence type="ECO:0000256" key="6">
    <source>
        <dbReference type="ARBA" id="ARBA00022692"/>
    </source>
</evidence>
<dbReference type="GeneID" id="27684067"/>
<dbReference type="PROSITE" id="PS50110">
    <property type="entry name" value="RESPONSE_REGULATORY"/>
    <property type="match status" value="1"/>
</dbReference>
<keyword evidence="6" id="KW-0812">Transmembrane</keyword>
<dbReference type="Pfam" id="PF02518">
    <property type="entry name" value="HATPase_c"/>
    <property type="match status" value="1"/>
</dbReference>
<dbReference type="PANTHER" id="PTHR45339">
    <property type="entry name" value="HYBRID SIGNAL TRANSDUCTION HISTIDINE KINASE J"/>
    <property type="match status" value="1"/>
</dbReference>
<dbReference type="InterPro" id="IPR003594">
    <property type="entry name" value="HATPase_dom"/>
</dbReference>
<evidence type="ECO:0000256" key="1">
    <source>
        <dbReference type="ARBA" id="ARBA00000085"/>
    </source>
</evidence>
<dbReference type="InterPro" id="IPR001789">
    <property type="entry name" value="Sig_transdc_resp-reg_receiver"/>
</dbReference>
<dbReference type="InParanoid" id="A0A0L0HTF6"/>
<reference evidence="18 19" key="1">
    <citation type="submission" date="2009-08" db="EMBL/GenBank/DDBJ databases">
        <title>The Genome Sequence of Spizellomyces punctatus strain DAOM BR117.</title>
        <authorList>
            <consortium name="The Broad Institute Genome Sequencing Platform"/>
            <person name="Russ C."/>
            <person name="Cuomo C."/>
            <person name="Shea T."/>
            <person name="Young S.K."/>
            <person name="Zeng Q."/>
            <person name="Koehrsen M."/>
            <person name="Haas B."/>
            <person name="Borodovsky M."/>
            <person name="Guigo R."/>
            <person name="Alvarado L."/>
            <person name="Berlin A."/>
            <person name="Bochicchio J."/>
            <person name="Borenstein D."/>
            <person name="Chapman S."/>
            <person name="Chen Z."/>
            <person name="Engels R."/>
            <person name="Freedman E."/>
            <person name="Gellesch M."/>
            <person name="Goldberg J."/>
            <person name="Griggs A."/>
            <person name="Gujja S."/>
            <person name="Heiman D."/>
            <person name="Hepburn T."/>
            <person name="Howarth C."/>
            <person name="Jen D."/>
            <person name="Larson L."/>
            <person name="Lewis B."/>
            <person name="Mehta T."/>
            <person name="Park D."/>
            <person name="Pearson M."/>
            <person name="Roberts A."/>
            <person name="Saif S."/>
            <person name="Shenoy N."/>
            <person name="Sisk P."/>
            <person name="Stolte C."/>
            <person name="Sykes S."/>
            <person name="Thomson T."/>
            <person name="Walk T."/>
            <person name="White J."/>
            <person name="Yandava C."/>
            <person name="Burger G."/>
            <person name="Gray M.W."/>
            <person name="Holland P.W.H."/>
            <person name="King N."/>
            <person name="Lang F.B.F."/>
            <person name="Roger A.J."/>
            <person name="Ruiz-Trillo I."/>
            <person name="Lander E."/>
            <person name="Nusbaum C."/>
        </authorList>
    </citation>
    <scope>NUCLEOTIDE SEQUENCE [LARGE SCALE GENOMIC DNA]</scope>
    <source>
        <strain evidence="18 19">DAOM BR117</strain>
    </source>
</reference>
<dbReference type="InterPro" id="IPR005467">
    <property type="entry name" value="His_kinase_dom"/>
</dbReference>
<dbReference type="SUPFAM" id="SSF55785">
    <property type="entry name" value="PYP-like sensor domain (PAS domain)"/>
    <property type="match status" value="1"/>
</dbReference>
<dbReference type="CDD" id="cd00130">
    <property type="entry name" value="PAS"/>
    <property type="match status" value="1"/>
</dbReference>
<dbReference type="SMART" id="SM00086">
    <property type="entry name" value="PAC"/>
    <property type="match status" value="1"/>
</dbReference>
<name>A0A0L0HTF6_SPIPD</name>
<dbReference type="SMART" id="SM00388">
    <property type="entry name" value="HisKA"/>
    <property type="match status" value="1"/>
</dbReference>
<dbReference type="GO" id="GO:0005524">
    <property type="term" value="F:ATP binding"/>
    <property type="evidence" value="ECO:0007669"/>
    <property type="project" value="UniProtKB-KW"/>
</dbReference>
<dbReference type="InterPro" id="IPR036890">
    <property type="entry name" value="HATPase_C_sf"/>
</dbReference>
<dbReference type="CDD" id="cd17546">
    <property type="entry name" value="REC_hyHK_CKI1_RcsC-like"/>
    <property type="match status" value="1"/>
</dbReference>
<protein>
    <recommendedName>
        <fullName evidence="3">histidine kinase</fullName>
        <ecNumber evidence="3">2.7.13.3</ecNumber>
    </recommendedName>
</protein>
<keyword evidence="8" id="KW-0418">Kinase</keyword>
<organism evidence="18 19">
    <name type="scientific">Spizellomyces punctatus (strain DAOM BR117)</name>
    <dbReference type="NCBI Taxonomy" id="645134"/>
    <lineage>
        <taxon>Eukaryota</taxon>
        <taxon>Fungi</taxon>
        <taxon>Fungi incertae sedis</taxon>
        <taxon>Chytridiomycota</taxon>
        <taxon>Chytridiomycota incertae sedis</taxon>
        <taxon>Chytridiomycetes</taxon>
        <taxon>Spizellomycetales</taxon>
        <taxon>Spizellomycetaceae</taxon>
        <taxon>Spizellomyces</taxon>
    </lineage>
</organism>
<evidence type="ECO:0000259" key="14">
    <source>
        <dbReference type="PROSITE" id="PS50109"/>
    </source>
</evidence>
<dbReference type="InterPro" id="IPR035965">
    <property type="entry name" value="PAS-like_dom_sf"/>
</dbReference>
<dbReference type="SUPFAM" id="SSF52172">
    <property type="entry name" value="CheY-like"/>
    <property type="match status" value="1"/>
</dbReference>
<dbReference type="VEuPathDB" id="FungiDB:SPPG_00334"/>
<evidence type="ECO:0000313" key="19">
    <source>
        <dbReference type="Proteomes" id="UP000053201"/>
    </source>
</evidence>
<dbReference type="InterPro" id="IPR000014">
    <property type="entry name" value="PAS"/>
</dbReference>
<dbReference type="Proteomes" id="UP000053201">
    <property type="component" value="Unassembled WGS sequence"/>
</dbReference>
<evidence type="ECO:0000256" key="9">
    <source>
        <dbReference type="ARBA" id="ARBA00022840"/>
    </source>
</evidence>
<dbReference type="EC" id="2.7.13.3" evidence="3"/>
<keyword evidence="5" id="KW-0808">Transferase</keyword>
<dbReference type="RefSeq" id="XP_016612655.1">
    <property type="nucleotide sequence ID" value="XM_016748661.1"/>
</dbReference>
<comment type="catalytic activity">
    <reaction evidence="1">
        <text>ATP + protein L-histidine = ADP + protein N-phospho-L-histidine.</text>
        <dbReference type="EC" id="2.7.13.3"/>
    </reaction>
</comment>
<keyword evidence="9" id="KW-0067">ATP-binding</keyword>
<feature type="modified residue" description="4-aspartylphosphate" evidence="13">
    <location>
        <position position="682"/>
    </location>
</feature>
<dbReference type="Gene3D" id="3.30.565.10">
    <property type="entry name" value="Histidine kinase-like ATPase, C-terminal domain"/>
    <property type="match status" value="1"/>
</dbReference>
<evidence type="ECO:0000256" key="8">
    <source>
        <dbReference type="ARBA" id="ARBA00022777"/>
    </source>
</evidence>
<feature type="domain" description="PAC" evidence="17">
    <location>
        <begin position="301"/>
        <end position="354"/>
    </location>
</feature>
<dbReference type="InterPro" id="IPR013655">
    <property type="entry name" value="PAS_fold_3"/>
</dbReference>
<keyword evidence="12" id="KW-0472">Membrane</keyword>
<dbReference type="PROSITE" id="PS50112">
    <property type="entry name" value="PAS"/>
    <property type="match status" value="1"/>
</dbReference>
<evidence type="ECO:0000259" key="16">
    <source>
        <dbReference type="PROSITE" id="PS50112"/>
    </source>
</evidence>
<dbReference type="CDD" id="cd16922">
    <property type="entry name" value="HATPase_EvgS-ArcB-TorS-like"/>
    <property type="match status" value="1"/>
</dbReference>
<dbReference type="PROSITE" id="PS50109">
    <property type="entry name" value="HIS_KIN"/>
    <property type="match status" value="1"/>
</dbReference>
<dbReference type="SMART" id="SM00387">
    <property type="entry name" value="HATPase_c"/>
    <property type="match status" value="1"/>
</dbReference>
<gene>
    <name evidence="18" type="ORF">SPPG_00334</name>
</gene>
<keyword evidence="7" id="KW-0547">Nucleotide-binding</keyword>
<feature type="domain" description="Response regulatory" evidence="15">
    <location>
        <begin position="633"/>
        <end position="749"/>
    </location>
</feature>
<dbReference type="OrthoDB" id="10266508at2759"/>
<keyword evidence="11" id="KW-0902">Two-component regulatory system</keyword>
<dbReference type="SUPFAM" id="SSF55874">
    <property type="entry name" value="ATPase domain of HSP90 chaperone/DNA topoisomerase II/histidine kinase"/>
    <property type="match status" value="1"/>
</dbReference>
<dbReference type="InterPro" id="IPR001610">
    <property type="entry name" value="PAC"/>
</dbReference>